<evidence type="ECO:0000256" key="4">
    <source>
        <dbReference type="ARBA" id="ARBA00022670"/>
    </source>
</evidence>
<dbReference type="STRING" id="1293439.WH87_15965"/>
<feature type="domain" description="PDZ" evidence="11">
    <location>
        <begin position="769"/>
        <end position="826"/>
    </location>
</feature>
<dbReference type="PANTHER" id="PTHR43253:SF1">
    <property type="entry name" value="TRICORN PROTEASE HOMOLOG 2-RELATED"/>
    <property type="match status" value="1"/>
</dbReference>
<dbReference type="SUPFAM" id="SSF50969">
    <property type="entry name" value="YVTN repeat-like/Quinoprotein amine dehydrogenase"/>
    <property type="match status" value="1"/>
</dbReference>
<proteinExistence type="inferred from homology"/>
<dbReference type="PROSITE" id="PS50106">
    <property type="entry name" value="PDZ"/>
    <property type="match status" value="1"/>
</dbReference>
<evidence type="ECO:0000313" key="13">
    <source>
        <dbReference type="Proteomes" id="UP000033411"/>
    </source>
</evidence>
<dbReference type="PANTHER" id="PTHR43253">
    <property type="entry name" value="TRICORN PROTEASE HOMOLOG 2-RELATED"/>
    <property type="match status" value="1"/>
</dbReference>
<dbReference type="GO" id="GO:0008236">
    <property type="term" value="F:serine-type peptidase activity"/>
    <property type="evidence" value="ECO:0007669"/>
    <property type="project" value="UniProtKB-UniRule"/>
</dbReference>
<dbReference type="EC" id="3.4.21.-" evidence="7"/>
<keyword evidence="5 7" id="KW-0378">Hydrolase</keyword>
<dbReference type="CDD" id="cd07562">
    <property type="entry name" value="Peptidase_S41_TRI"/>
    <property type="match status" value="1"/>
</dbReference>
<dbReference type="RefSeq" id="WP_046140549.1">
    <property type="nucleotide sequence ID" value="NZ_LANJ01000045.1"/>
</dbReference>
<dbReference type="Pfam" id="PF26549">
    <property type="entry name" value="Tricorn_N"/>
    <property type="match status" value="1"/>
</dbReference>
<dbReference type="OrthoDB" id="9758793at2"/>
<feature type="signal peptide" evidence="10">
    <location>
        <begin position="1"/>
        <end position="22"/>
    </location>
</feature>
<reference evidence="12 13" key="1">
    <citation type="submission" date="2015-03" db="EMBL/GenBank/DDBJ databases">
        <authorList>
            <person name="Lepp D."/>
            <person name="Hassan Y.I."/>
            <person name="Li X.-Z."/>
            <person name="Zhou T."/>
        </authorList>
    </citation>
    <scope>NUCLEOTIDE SEQUENCE [LARGE SCALE GENOMIC DNA]</scope>
    <source>
        <strain evidence="12 13">E84</strain>
    </source>
</reference>
<feature type="active site" description="Charge relay system" evidence="8">
    <location>
        <position position="1038"/>
    </location>
</feature>
<keyword evidence="13" id="KW-1185">Reference proteome</keyword>
<evidence type="ECO:0000256" key="5">
    <source>
        <dbReference type="ARBA" id="ARBA00022801"/>
    </source>
</evidence>
<keyword evidence="4 7" id="KW-0645">Protease</keyword>
<dbReference type="Proteomes" id="UP000033411">
    <property type="component" value="Unassembled WGS sequence"/>
</dbReference>
<dbReference type="PIRSF" id="PIRSF036421">
    <property type="entry name" value="Tricorn_protease"/>
    <property type="match status" value="1"/>
</dbReference>
<dbReference type="AlphaFoldDB" id="A0A0F5Q3T4"/>
<dbReference type="EMBL" id="LANJ01000045">
    <property type="protein sequence ID" value="KKC35552.1"/>
    <property type="molecule type" value="Genomic_DNA"/>
</dbReference>
<dbReference type="InterPro" id="IPR041489">
    <property type="entry name" value="PDZ_6"/>
</dbReference>
<sequence length="1083" mass="117850">MLKQLSAISLLALMVGMTSAHAQPTGEAPRWLRFAALSPDGETISFTHRGQIFVVPAEGGLAVSLTAQGSYSYGAVWSPDSERLAFASDIGGNDDIYVADFSGTLQRFSWSSAHEVPTSFTPDGKSILYTSLGLGDAERSVQGALSFKPQLYAANTQTGRETLVLPNYALEAQWNAAQDKLAYVYNPSVDPDERQHRVAANARQIWIYDAVSGRHEDVFGRDGIDRVNPVWSKDGAALYYLSERSGWLNAWQLDIVTGVEKQLTFFEGAPVRDLSVADNGTIAFGYDGRIYVQSVADAKPQAIEIFTLDQRASLDANFPTGEATRFVSSPDGKRMALVASADVFLLDREGNYRQITATPGEERDVAFSPDGSTLVYAGQRGHEWGIYAVDLQIESSDDPLAIQYQEIALYVPEEGNAFQPQFSPDGKLLAFISDRREVKVLDLSSGTVAALFAETDYNSSYGDGDLWFAWSPTSEDIMVQWRYQGGSDAIKIAIVPADGSGPPQMISQGVNNFARGVWSLDGTQVIGATDLFGLRSAQLHGTSEDLYRIFLSEAARQDFLDISEGVFPTSPSDEEDALYEPLRYPIETVRSARLGQRLTDDASSIVYFAPLDDYSNLLLVTAPAPDQLELELLDLRTGNLTALQTIEAPGWQAVSFVRDQYQLDIKLDHTVLSVPLYDPSGVRTSPAKIFTTVNPDRRREAAFEQAWADLKYRYYQRELEGRDWDAIGAKYRSYLGSIATSRELTELVSAMYGELSASHLFTNYAGSESTHIGLGTHNDTLGVYLDYGYEGPGRRVAAVLPGGPLDRAGLGIDAGDIITSINGLPVPEAGGLERLLDVNLGKRALIGVLDQGQDGERFIYVDPISYGSQIQLARARLLDARAAMVDRLSNACVAYQYVAGMDNDSYLNVLGTLTSSRNLTKAALIDVRSNGGGNLTRELTTLLSGTAYAQVGRTGGPTMTEPNNRWVWPSAVLVDSFGYSDAAIFPQAYQDAGIGILVGDTVLNTGTYVAQNASKLVPGFNYAIPVLPSRRLDGSYYENHVIEPDVAVPFDPNTVGINTDPQLEAAVAALMKQIGPETDCRLP</sequence>
<comment type="similarity">
    <text evidence="2 7">Belongs to the peptidase S41B family.</text>
</comment>
<dbReference type="SUPFAM" id="SSF50156">
    <property type="entry name" value="PDZ domain-like"/>
    <property type="match status" value="1"/>
</dbReference>
<feature type="active site" description="Charge relay system" evidence="8">
    <location>
        <position position="759"/>
    </location>
</feature>
<dbReference type="SMART" id="SM00245">
    <property type="entry name" value="TSPc"/>
    <property type="match status" value="1"/>
</dbReference>
<evidence type="ECO:0000256" key="2">
    <source>
        <dbReference type="ARBA" id="ARBA00008524"/>
    </source>
</evidence>
<dbReference type="Pfam" id="PF07676">
    <property type="entry name" value="PD40"/>
    <property type="match status" value="2"/>
</dbReference>
<dbReference type="Gene3D" id="3.30.750.44">
    <property type="match status" value="1"/>
</dbReference>
<comment type="caution">
    <text evidence="12">The sequence shown here is derived from an EMBL/GenBank/DDBJ whole genome shotgun (WGS) entry which is preliminary data.</text>
</comment>
<evidence type="ECO:0000313" key="12">
    <source>
        <dbReference type="EMBL" id="KKC35552.1"/>
    </source>
</evidence>
<dbReference type="InterPro" id="IPR011659">
    <property type="entry name" value="WD40"/>
</dbReference>
<name>A0A0F5Q3T4_9HYPH</name>
<dbReference type="InterPro" id="IPR011042">
    <property type="entry name" value="6-blade_b-propeller_TolB-like"/>
</dbReference>
<dbReference type="Gene3D" id="2.120.10.60">
    <property type="entry name" value="Tricorn protease N-terminal domain"/>
    <property type="match status" value="2"/>
</dbReference>
<dbReference type="Gene3D" id="2.30.42.10">
    <property type="match status" value="1"/>
</dbReference>
<dbReference type="GO" id="GO:0005737">
    <property type="term" value="C:cytoplasm"/>
    <property type="evidence" value="ECO:0007669"/>
    <property type="project" value="UniProtKB-SubCell"/>
</dbReference>
<accession>A0A0F5Q3T4</accession>
<feature type="chain" id="PRO_5002494594" description="Tricorn protease homolog" evidence="10">
    <location>
        <begin position="23"/>
        <end position="1083"/>
    </location>
</feature>
<dbReference type="InterPro" id="IPR012393">
    <property type="entry name" value="Tricorn_protease"/>
</dbReference>
<protein>
    <recommendedName>
        <fullName evidence="7">Tricorn protease homolog</fullName>
        <ecNumber evidence="7">3.4.21.-</ecNumber>
    </recommendedName>
</protein>
<dbReference type="SUPFAM" id="SSF82171">
    <property type="entry name" value="DPP6 N-terminal domain-like"/>
    <property type="match status" value="1"/>
</dbReference>
<organism evidence="12 13">
    <name type="scientific">Devosia epidermidihirudinis</name>
    <dbReference type="NCBI Taxonomy" id="1293439"/>
    <lineage>
        <taxon>Bacteria</taxon>
        <taxon>Pseudomonadati</taxon>
        <taxon>Pseudomonadota</taxon>
        <taxon>Alphaproteobacteria</taxon>
        <taxon>Hyphomicrobiales</taxon>
        <taxon>Devosiaceae</taxon>
        <taxon>Devosia</taxon>
    </lineage>
</organism>
<keyword evidence="3 7" id="KW-0963">Cytoplasm</keyword>
<keyword evidence="6 7" id="KW-0720">Serine protease</keyword>
<dbReference type="Pfam" id="PF17820">
    <property type="entry name" value="PDZ_6"/>
    <property type="match status" value="1"/>
</dbReference>
<dbReference type="PATRIC" id="fig|1293439.3.peg.3255"/>
<dbReference type="InterPro" id="IPR011044">
    <property type="entry name" value="Quino_amine_DH_bsu"/>
</dbReference>
<feature type="active site" description="Nucleophile" evidence="8">
    <location>
        <position position="980"/>
    </location>
</feature>
<dbReference type="InterPro" id="IPR036034">
    <property type="entry name" value="PDZ_sf"/>
</dbReference>
<keyword evidence="10" id="KW-0732">Signal</keyword>
<comment type="function">
    <text evidence="7">Degrades oligopeptides.</text>
</comment>
<evidence type="ECO:0000256" key="8">
    <source>
        <dbReference type="PIRSR" id="PIRSR036421-1"/>
    </source>
</evidence>
<dbReference type="InterPro" id="IPR029045">
    <property type="entry name" value="ClpP/crotonase-like_dom_sf"/>
</dbReference>
<evidence type="ECO:0000256" key="3">
    <source>
        <dbReference type="ARBA" id="ARBA00022490"/>
    </source>
</evidence>
<dbReference type="Gene3D" id="3.90.226.10">
    <property type="entry name" value="2-enoyl-CoA Hydratase, Chain A, domain 1"/>
    <property type="match status" value="1"/>
</dbReference>
<evidence type="ECO:0000256" key="10">
    <source>
        <dbReference type="SAM" id="SignalP"/>
    </source>
</evidence>
<dbReference type="InterPro" id="IPR005151">
    <property type="entry name" value="Tail-specific_protease"/>
</dbReference>
<evidence type="ECO:0000259" key="11">
    <source>
        <dbReference type="PROSITE" id="PS50106"/>
    </source>
</evidence>
<feature type="site" description="Transition state stabilizer; via amide nitrogen" evidence="9">
    <location>
        <position position="981"/>
    </location>
</feature>
<dbReference type="Gene3D" id="2.120.10.30">
    <property type="entry name" value="TolB, C-terminal domain"/>
    <property type="match status" value="1"/>
</dbReference>
<gene>
    <name evidence="12" type="ORF">WH87_15965</name>
</gene>
<dbReference type="Pfam" id="PF03572">
    <property type="entry name" value="Peptidase_S41"/>
    <property type="match status" value="1"/>
</dbReference>
<evidence type="ECO:0000256" key="6">
    <source>
        <dbReference type="ARBA" id="ARBA00022825"/>
    </source>
</evidence>
<dbReference type="SUPFAM" id="SSF52096">
    <property type="entry name" value="ClpP/crotonase"/>
    <property type="match status" value="1"/>
</dbReference>
<dbReference type="InterPro" id="IPR001478">
    <property type="entry name" value="PDZ"/>
</dbReference>
<evidence type="ECO:0000256" key="9">
    <source>
        <dbReference type="PIRSR" id="PIRSR036421-3"/>
    </source>
</evidence>
<dbReference type="Pfam" id="PF14684">
    <property type="entry name" value="Tricorn_C1"/>
    <property type="match status" value="1"/>
</dbReference>
<comment type="subcellular location">
    <subcellularLocation>
        <location evidence="1 7">Cytoplasm</location>
    </subcellularLocation>
</comment>
<dbReference type="InterPro" id="IPR028204">
    <property type="entry name" value="Tricorn_C1"/>
</dbReference>
<evidence type="ECO:0000256" key="1">
    <source>
        <dbReference type="ARBA" id="ARBA00004496"/>
    </source>
</evidence>
<dbReference type="GO" id="GO:0006508">
    <property type="term" value="P:proteolysis"/>
    <property type="evidence" value="ECO:0007669"/>
    <property type="project" value="UniProtKB-UniRule"/>
</dbReference>
<evidence type="ECO:0000256" key="7">
    <source>
        <dbReference type="PIRNR" id="PIRNR036421"/>
    </source>
</evidence>